<evidence type="ECO:0000313" key="3">
    <source>
        <dbReference type="Proteomes" id="UP001234178"/>
    </source>
</evidence>
<dbReference type="Proteomes" id="UP001234178">
    <property type="component" value="Unassembled WGS sequence"/>
</dbReference>
<organism evidence="2 3">
    <name type="scientific">Daphnia magna</name>
    <dbReference type="NCBI Taxonomy" id="35525"/>
    <lineage>
        <taxon>Eukaryota</taxon>
        <taxon>Metazoa</taxon>
        <taxon>Ecdysozoa</taxon>
        <taxon>Arthropoda</taxon>
        <taxon>Crustacea</taxon>
        <taxon>Branchiopoda</taxon>
        <taxon>Diplostraca</taxon>
        <taxon>Cladocera</taxon>
        <taxon>Anomopoda</taxon>
        <taxon>Daphniidae</taxon>
        <taxon>Daphnia</taxon>
    </lineage>
</organism>
<comment type="caution">
    <text evidence="2">The sequence shown here is derived from an EMBL/GenBank/DDBJ whole genome shotgun (WGS) entry which is preliminary data.</text>
</comment>
<keyword evidence="3" id="KW-1185">Reference proteome</keyword>
<proteinExistence type="predicted"/>
<feature type="compositionally biased region" description="Basic and acidic residues" evidence="1">
    <location>
        <begin position="18"/>
        <end position="31"/>
    </location>
</feature>
<dbReference type="EMBL" id="JAOYFB010000036">
    <property type="protein sequence ID" value="KAK4019744.1"/>
    <property type="molecule type" value="Genomic_DNA"/>
</dbReference>
<protein>
    <submittedName>
        <fullName evidence="2">Uncharacterized protein</fullName>
    </submittedName>
</protein>
<feature type="region of interest" description="Disordered" evidence="1">
    <location>
        <begin position="18"/>
        <end position="40"/>
    </location>
</feature>
<reference evidence="2 3" key="1">
    <citation type="journal article" date="2023" name="Nucleic Acids Res.">
        <title>The hologenome of Daphnia magna reveals possible DNA methylation and microbiome-mediated evolution of the host genome.</title>
        <authorList>
            <person name="Chaturvedi A."/>
            <person name="Li X."/>
            <person name="Dhandapani V."/>
            <person name="Marshall H."/>
            <person name="Kissane S."/>
            <person name="Cuenca-Cambronero M."/>
            <person name="Asole G."/>
            <person name="Calvet F."/>
            <person name="Ruiz-Romero M."/>
            <person name="Marangio P."/>
            <person name="Guigo R."/>
            <person name="Rago D."/>
            <person name="Mirbahai L."/>
            <person name="Eastwood N."/>
            <person name="Colbourne J.K."/>
            <person name="Zhou J."/>
            <person name="Mallon E."/>
            <person name="Orsini L."/>
        </authorList>
    </citation>
    <scope>NUCLEOTIDE SEQUENCE [LARGE SCALE GENOMIC DNA]</scope>
    <source>
        <strain evidence="2">LRV0_1</strain>
    </source>
</reference>
<accession>A0ABR0A3L3</accession>
<evidence type="ECO:0000256" key="1">
    <source>
        <dbReference type="SAM" id="MobiDB-lite"/>
    </source>
</evidence>
<evidence type="ECO:0000313" key="2">
    <source>
        <dbReference type="EMBL" id="KAK4019744.1"/>
    </source>
</evidence>
<name>A0ABR0A3L3_9CRUS</name>
<sequence>MLVLFEAEREESELAVRTYEKDERGSLEGDRPLPNQTGTRTTSLLPLIERTAASAAIYVSSSSGLIVLEPWLQAIYRLWAS</sequence>
<gene>
    <name evidence="2" type="ORF">OUZ56_001752</name>
</gene>